<dbReference type="InterPro" id="IPR046687">
    <property type="entry name" value="DUF6557"/>
</dbReference>
<evidence type="ECO:0000313" key="2">
    <source>
        <dbReference type="EMBL" id="MSB23053.1"/>
    </source>
</evidence>
<dbReference type="Proteomes" id="UP000434475">
    <property type="component" value="Unassembled WGS sequence"/>
</dbReference>
<accession>A0A6I2RBX1</accession>
<dbReference type="Pfam" id="PF20194">
    <property type="entry name" value="DUF6557"/>
    <property type="match status" value="1"/>
</dbReference>
<feature type="coiled-coil region" evidence="1">
    <location>
        <begin position="165"/>
        <end position="192"/>
    </location>
</feature>
<name>A0A6I2RBX1_FLAPL</name>
<evidence type="ECO:0000256" key="1">
    <source>
        <dbReference type="SAM" id="Coils"/>
    </source>
</evidence>
<comment type="caution">
    <text evidence="2">The sequence shown here is derived from an EMBL/GenBank/DDBJ whole genome shotgun (WGS) entry which is preliminary data.</text>
</comment>
<gene>
    <name evidence="2" type="ORF">GKE97_26815</name>
</gene>
<dbReference type="EMBL" id="WKPR01000071">
    <property type="protein sequence ID" value="MSB23053.1"/>
    <property type="molecule type" value="Genomic_DNA"/>
</dbReference>
<proteinExistence type="predicted"/>
<dbReference type="RefSeq" id="WP_108981733.1">
    <property type="nucleotide sequence ID" value="NZ_WKPR01000071.1"/>
</dbReference>
<dbReference type="AlphaFoldDB" id="A0A6I2RBX1"/>
<sequence length="245" mass="28035">MNAKELIFSVPTHELAARHIAQLREMPDTQINDGNLETAIANMSAFIEKLADIEPIETNHIILGIRHLMHDEESLSASLFRKDELLSDFDLDSEIGALSDTDGLSDDELDRLSHLQPNPQNYAYDLSAWAEILGYEVDKRNIAAIGALDLAEVILWEMTFCGYSEEKIAEERAELDRRAKKLEEVLKKPKEEQEKYFIPAEKLRCDFGIPKPTPEEETVAHRRICHEVLYNNLQTWRAIRDYLGG</sequence>
<protein>
    <submittedName>
        <fullName evidence="2">Uncharacterized protein</fullName>
    </submittedName>
</protein>
<reference evidence="2 3" key="1">
    <citation type="journal article" date="2019" name="Nat. Med.">
        <title>A library of human gut bacterial isolates paired with longitudinal multiomics data enables mechanistic microbiome research.</title>
        <authorList>
            <person name="Poyet M."/>
            <person name="Groussin M."/>
            <person name="Gibbons S.M."/>
            <person name="Avila-Pacheco J."/>
            <person name="Jiang X."/>
            <person name="Kearney S.M."/>
            <person name="Perrotta A.R."/>
            <person name="Berdy B."/>
            <person name="Zhao S."/>
            <person name="Lieberman T.D."/>
            <person name="Swanson P.K."/>
            <person name="Smith M."/>
            <person name="Roesemann S."/>
            <person name="Alexander J.E."/>
            <person name="Rich S.A."/>
            <person name="Livny J."/>
            <person name="Vlamakis H."/>
            <person name="Clish C."/>
            <person name="Bullock K."/>
            <person name="Deik A."/>
            <person name="Scott J."/>
            <person name="Pierce K.A."/>
            <person name="Xavier R.J."/>
            <person name="Alm E.J."/>
        </authorList>
    </citation>
    <scope>NUCLEOTIDE SEQUENCE [LARGE SCALE GENOMIC DNA]</scope>
    <source>
        <strain evidence="2 3">BIOML-A2</strain>
    </source>
</reference>
<keyword evidence="1" id="KW-0175">Coiled coil</keyword>
<evidence type="ECO:0000313" key="3">
    <source>
        <dbReference type="Proteomes" id="UP000434475"/>
    </source>
</evidence>
<organism evidence="2 3">
    <name type="scientific">Flavonifractor plautii</name>
    <name type="common">Fusobacterium plautii</name>
    <dbReference type="NCBI Taxonomy" id="292800"/>
    <lineage>
        <taxon>Bacteria</taxon>
        <taxon>Bacillati</taxon>
        <taxon>Bacillota</taxon>
        <taxon>Clostridia</taxon>
        <taxon>Eubacteriales</taxon>
        <taxon>Oscillospiraceae</taxon>
        <taxon>Flavonifractor</taxon>
    </lineage>
</organism>